<dbReference type="Gene3D" id="1.20.1260.10">
    <property type="match status" value="2"/>
</dbReference>
<evidence type="ECO:0008006" key="3">
    <source>
        <dbReference type="Google" id="ProtNLM"/>
    </source>
</evidence>
<dbReference type="EMBL" id="BMJD01000012">
    <property type="protein sequence ID" value="GGB41971.1"/>
    <property type="molecule type" value="Genomic_DNA"/>
</dbReference>
<dbReference type="InterPro" id="IPR012347">
    <property type="entry name" value="Ferritin-like"/>
</dbReference>
<reference evidence="1" key="1">
    <citation type="journal article" date="2014" name="Int. J. Syst. Evol. Microbiol.">
        <title>Complete genome sequence of Corynebacterium casei LMG S-19264T (=DSM 44701T), isolated from a smear-ripened cheese.</title>
        <authorList>
            <consortium name="US DOE Joint Genome Institute (JGI-PGF)"/>
            <person name="Walter F."/>
            <person name="Albersmeier A."/>
            <person name="Kalinowski J."/>
            <person name="Ruckert C."/>
        </authorList>
    </citation>
    <scope>NUCLEOTIDE SEQUENCE</scope>
    <source>
        <strain evidence="1">CGMCC 1.15454</strain>
    </source>
</reference>
<reference evidence="1" key="2">
    <citation type="submission" date="2020-09" db="EMBL/GenBank/DDBJ databases">
        <authorList>
            <person name="Sun Q."/>
            <person name="Zhou Y."/>
        </authorList>
    </citation>
    <scope>NUCLEOTIDE SEQUENCE</scope>
    <source>
        <strain evidence="1">CGMCC 1.15454</strain>
    </source>
</reference>
<gene>
    <name evidence="1" type="ORF">GCM10011409_19410</name>
</gene>
<dbReference type="InterPro" id="IPR021617">
    <property type="entry name" value="DUF3231"/>
</dbReference>
<evidence type="ECO:0000313" key="2">
    <source>
        <dbReference type="Proteomes" id="UP000621492"/>
    </source>
</evidence>
<organism evidence="1 2">
    <name type="scientific">Lentibacillus populi</name>
    <dbReference type="NCBI Taxonomy" id="1827502"/>
    <lineage>
        <taxon>Bacteria</taxon>
        <taxon>Bacillati</taxon>
        <taxon>Bacillota</taxon>
        <taxon>Bacilli</taxon>
        <taxon>Bacillales</taxon>
        <taxon>Bacillaceae</taxon>
        <taxon>Lentibacillus</taxon>
    </lineage>
</organism>
<name>A0A9W5TX98_9BACI</name>
<dbReference type="AlphaFoldDB" id="A0A9W5TX98"/>
<evidence type="ECO:0000313" key="1">
    <source>
        <dbReference type="EMBL" id="GGB41971.1"/>
    </source>
</evidence>
<dbReference type="RefSeq" id="WP_159457856.1">
    <property type="nucleotide sequence ID" value="NZ_BMJD01000012.1"/>
</dbReference>
<dbReference type="Pfam" id="PF11553">
    <property type="entry name" value="DUF3231"/>
    <property type="match status" value="2"/>
</dbReference>
<comment type="caution">
    <text evidence="1">The sequence shown here is derived from an EMBL/GenBank/DDBJ whole genome shotgun (WGS) entry which is preliminary data.</text>
</comment>
<keyword evidence="2" id="KW-1185">Reference proteome</keyword>
<proteinExistence type="predicted"/>
<accession>A0A9W5TX98</accession>
<sequence>MAANDNYSEELTVAEISALWTSYQNDTMMICGLRHFLQNVDDPQIRIILEKLLAISEEHQITLTEIFTAEGYPVPIGFTENDVHLDAPRLFSDRIYLELMLNVANFNLAIYGLALSQVERDDIISFYSTALDETQKLNKLTKANAKEKGLYIRYPQIPKAKQTEFVTNDSFLTGWFGERRPLLGVEITALVLNTRRNALGQALVAGFAQVANSKEVRKYFEKGRDIAGKQLEIFSSIIKDDYIDDGARILTSEVTNSTVSPFSDKLMMTLVTTLIASGMGQYGTSMSISPRHDLGVHYTRLIAEIAKYSNKGATILIDNGWMEQPPIAADRKDLAK</sequence>
<protein>
    <recommendedName>
        <fullName evidence="3">DUF3231 family protein</fullName>
    </recommendedName>
</protein>
<dbReference type="Proteomes" id="UP000621492">
    <property type="component" value="Unassembled WGS sequence"/>
</dbReference>